<evidence type="ECO:0000313" key="2">
    <source>
        <dbReference type="Proteomes" id="UP000838412"/>
    </source>
</evidence>
<gene>
    <name evidence="1" type="primary">Hypp2805</name>
    <name evidence="1" type="ORF">BLAG_LOCUS18480</name>
</gene>
<sequence length="66" mass="7630">MRSLVYQTFSTVDRTIEACILSTLDIQHRGQDHWCTRSSVNQALSTGQLRHAIISTPNIQHRRQDH</sequence>
<dbReference type="AlphaFoldDB" id="A0A8K0EUM5"/>
<proteinExistence type="predicted"/>
<dbReference type="EMBL" id="OV696689">
    <property type="protein sequence ID" value="CAH1263953.1"/>
    <property type="molecule type" value="Genomic_DNA"/>
</dbReference>
<protein>
    <submittedName>
        <fullName evidence="1">Hypp2805 protein</fullName>
    </submittedName>
</protein>
<reference evidence="1" key="1">
    <citation type="submission" date="2022-01" db="EMBL/GenBank/DDBJ databases">
        <authorList>
            <person name="Braso-Vives M."/>
        </authorList>
    </citation>
    <scope>NUCLEOTIDE SEQUENCE</scope>
</reference>
<dbReference type="Proteomes" id="UP000838412">
    <property type="component" value="Chromosome 4"/>
</dbReference>
<evidence type="ECO:0000313" key="1">
    <source>
        <dbReference type="EMBL" id="CAH1263953.1"/>
    </source>
</evidence>
<organism evidence="1 2">
    <name type="scientific">Branchiostoma lanceolatum</name>
    <name type="common">Common lancelet</name>
    <name type="synonym">Amphioxus lanceolatum</name>
    <dbReference type="NCBI Taxonomy" id="7740"/>
    <lineage>
        <taxon>Eukaryota</taxon>
        <taxon>Metazoa</taxon>
        <taxon>Chordata</taxon>
        <taxon>Cephalochordata</taxon>
        <taxon>Leptocardii</taxon>
        <taxon>Amphioxiformes</taxon>
        <taxon>Branchiostomatidae</taxon>
        <taxon>Branchiostoma</taxon>
    </lineage>
</organism>
<keyword evidence="2" id="KW-1185">Reference proteome</keyword>
<accession>A0A8K0EUM5</accession>
<name>A0A8K0EUM5_BRALA</name>